<name>A0A917J1N4_9BACT</name>
<gene>
    <name evidence="4" type="ORF">GCM10011379_28020</name>
</gene>
<keyword evidence="2" id="KW-0067">ATP-binding</keyword>
<evidence type="ECO:0000313" key="5">
    <source>
        <dbReference type="Proteomes" id="UP000627292"/>
    </source>
</evidence>
<dbReference type="GO" id="GO:0006355">
    <property type="term" value="P:regulation of DNA-templated transcription"/>
    <property type="evidence" value="ECO:0007669"/>
    <property type="project" value="InterPro"/>
</dbReference>
<evidence type="ECO:0000313" key="4">
    <source>
        <dbReference type="EMBL" id="GGH70091.1"/>
    </source>
</evidence>
<dbReference type="Gene3D" id="3.40.50.300">
    <property type="entry name" value="P-loop containing nucleotide triphosphate hydrolases"/>
    <property type="match status" value="1"/>
</dbReference>
<evidence type="ECO:0000256" key="1">
    <source>
        <dbReference type="ARBA" id="ARBA00022741"/>
    </source>
</evidence>
<accession>A0A917J1N4</accession>
<dbReference type="AlphaFoldDB" id="A0A917J1N4"/>
<dbReference type="SUPFAM" id="SSF52540">
    <property type="entry name" value="P-loop containing nucleoside triphosphate hydrolases"/>
    <property type="match status" value="1"/>
</dbReference>
<evidence type="ECO:0000259" key="3">
    <source>
        <dbReference type="PROSITE" id="PS50045"/>
    </source>
</evidence>
<keyword evidence="5" id="KW-1185">Reference proteome</keyword>
<proteinExistence type="predicted"/>
<dbReference type="Proteomes" id="UP000627292">
    <property type="component" value="Unassembled WGS sequence"/>
</dbReference>
<dbReference type="Pfam" id="PF00158">
    <property type="entry name" value="Sigma54_activat"/>
    <property type="match status" value="1"/>
</dbReference>
<reference evidence="4" key="1">
    <citation type="journal article" date="2014" name="Int. J. Syst. Evol. Microbiol.">
        <title>Complete genome sequence of Corynebacterium casei LMG S-19264T (=DSM 44701T), isolated from a smear-ripened cheese.</title>
        <authorList>
            <consortium name="US DOE Joint Genome Institute (JGI-PGF)"/>
            <person name="Walter F."/>
            <person name="Albersmeier A."/>
            <person name="Kalinowski J."/>
            <person name="Ruckert C."/>
        </authorList>
    </citation>
    <scope>NUCLEOTIDE SEQUENCE</scope>
    <source>
        <strain evidence="4">CGMCC 1.15290</strain>
    </source>
</reference>
<reference evidence="4" key="2">
    <citation type="submission" date="2020-09" db="EMBL/GenBank/DDBJ databases">
        <authorList>
            <person name="Sun Q."/>
            <person name="Zhou Y."/>
        </authorList>
    </citation>
    <scope>NUCLEOTIDE SEQUENCE</scope>
    <source>
        <strain evidence="4">CGMCC 1.15290</strain>
    </source>
</reference>
<dbReference type="GO" id="GO:0005524">
    <property type="term" value="F:ATP binding"/>
    <property type="evidence" value="ECO:0007669"/>
    <property type="project" value="UniProtKB-KW"/>
</dbReference>
<comment type="caution">
    <text evidence="4">The sequence shown here is derived from an EMBL/GenBank/DDBJ whole genome shotgun (WGS) entry which is preliminary data.</text>
</comment>
<dbReference type="EMBL" id="BMIB01000003">
    <property type="protein sequence ID" value="GGH70091.1"/>
    <property type="molecule type" value="Genomic_DNA"/>
</dbReference>
<feature type="domain" description="Sigma-54 factor interaction" evidence="3">
    <location>
        <begin position="1"/>
        <end position="66"/>
    </location>
</feature>
<evidence type="ECO:0000256" key="2">
    <source>
        <dbReference type="ARBA" id="ARBA00022840"/>
    </source>
</evidence>
<dbReference type="PROSITE" id="PS50045">
    <property type="entry name" value="SIGMA54_INTERACT_4"/>
    <property type="match status" value="1"/>
</dbReference>
<dbReference type="InterPro" id="IPR002078">
    <property type="entry name" value="Sigma_54_int"/>
</dbReference>
<keyword evidence="1" id="KW-0547">Nucleotide-binding</keyword>
<dbReference type="InterPro" id="IPR027417">
    <property type="entry name" value="P-loop_NTPase"/>
</dbReference>
<organism evidence="4 5">
    <name type="scientific">Filimonas zeae</name>
    <dbReference type="NCBI Taxonomy" id="1737353"/>
    <lineage>
        <taxon>Bacteria</taxon>
        <taxon>Pseudomonadati</taxon>
        <taxon>Bacteroidota</taxon>
        <taxon>Chitinophagia</taxon>
        <taxon>Chitinophagales</taxon>
        <taxon>Chitinophagaceae</taxon>
        <taxon>Filimonas</taxon>
    </lineage>
</organism>
<dbReference type="PANTHER" id="PTHR32071">
    <property type="entry name" value="TRANSCRIPTIONAL REGULATORY PROTEIN"/>
    <property type="match status" value="1"/>
</dbReference>
<sequence length="66" mass="7669">MQVKLLRVLQEREFETVGSSTPVKVNIRVVAATNRHLEKEVAEGNFRLDLYYRLNVFPITLPPLRC</sequence>
<protein>
    <recommendedName>
        <fullName evidence="3">Sigma-54 factor interaction domain-containing protein</fullName>
    </recommendedName>
</protein>